<gene>
    <name evidence="2" type="ORF">Fcan01_24944</name>
</gene>
<dbReference type="AlphaFoldDB" id="A0A226D6C6"/>
<protein>
    <submittedName>
        <fullName evidence="2">Uncharacterized protein</fullName>
    </submittedName>
</protein>
<feature type="transmembrane region" description="Helical" evidence="1">
    <location>
        <begin position="84"/>
        <end position="106"/>
    </location>
</feature>
<organism evidence="2 3">
    <name type="scientific">Folsomia candida</name>
    <name type="common">Springtail</name>
    <dbReference type="NCBI Taxonomy" id="158441"/>
    <lineage>
        <taxon>Eukaryota</taxon>
        <taxon>Metazoa</taxon>
        <taxon>Ecdysozoa</taxon>
        <taxon>Arthropoda</taxon>
        <taxon>Hexapoda</taxon>
        <taxon>Collembola</taxon>
        <taxon>Entomobryomorpha</taxon>
        <taxon>Isotomoidea</taxon>
        <taxon>Isotomidae</taxon>
        <taxon>Proisotominae</taxon>
        <taxon>Folsomia</taxon>
    </lineage>
</organism>
<proteinExistence type="predicted"/>
<comment type="caution">
    <text evidence="2">The sequence shown here is derived from an EMBL/GenBank/DDBJ whole genome shotgun (WGS) entry which is preliminary data.</text>
</comment>
<evidence type="ECO:0000313" key="2">
    <source>
        <dbReference type="EMBL" id="OXA40211.1"/>
    </source>
</evidence>
<dbReference type="Proteomes" id="UP000198287">
    <property type="component" value="Unassembled WGS sequence"/>
</dbReference>
<evidence type="ECO:0000313" key="3">
    <source>
        <dbReference type="Proteomes" id="UP000198287"/>
    </source>
</evidence>
<reference evidence="2 3" key="1">
    <citation type="submission" date="2015-12" db="EMBL/GenBank/DDBJ databases">
        <title>The genome of Folsomia candida.</title>
        <authorList>
            <person name="Faddeeva A."/>
            <person name="Derks M.F."/>
            <person name="Anvar Y."/>
            <person name="Smit S."/>
            <person name="Van Straalen N."/>
            <person name="Roelofs D."/>
        </authorList>
    </citation>
    <scope>NUCLEOTIDE SEQUENCE [LARGE SCALE GENOMIC DNA]</scope>
    <source>
        <strain evidence="2 3">VU population</strain>
        <tissue evidence="2">Whole body</tissue>
    </source>
</reference>
<name>A0A226D6C6_FOLCA</name>
<keyword evidence="1" id="KW-1133">Transmembrane helix</keyword>
<dbReference type="EMBL" id="LNIX01000034">
    <property type="protein sequence ID" value="OXA40211.1"/>
    <property type="molecule type" value="Genomic_DNA"/>
</dbReference>
<feature type="transmembrane region" description="Helical" evidence="1">
    <location>
        <begin position="59"/>
        <end position="77"/>
    </location>
</feature>
<keyword evidence="1" id="KW-0812">Transmembrane</keyword>
<accession>A0A226D6C6</accession>
<feature type="transmembrane region" description="Helical" evidence="1">
    <location>
        <begin position="145"/>
        <end position="168"/>
    </location>
</feature>
<feature type="transmembrane region" description="Helical" evidence="1">
    <location>
        <begin position="17"/>
        <end position="39"/>
    </location>
</feature>
<keyword evidence="1" id="KW-0472">Membrane</keyword>
<keyword evidence="3" id="KW-1185">Reference proteome</keyword>
<sequence length="289" mass="32601">MPKYIPEESFYSRAIDLVVSATIFVTSSGPWTSFGFFLMAPDTPVFAHTILPDTITETILGYLAYNVALMADFLFFLGTTVTVWFIVLAFGSLSATFVLPICSIIGRELQFWPQIANRDKLLVDFGNVHHEYNCVQLLHKDVMSIMGFILLYIHGMFGQFCLYCNFVIIKEWDRTDFNTMKNTGKTPKQTQKPHPKKTGVGYPGHLSYPCQAYHEQDKAGELIMTTWTLTLQIMWGVALEAMGRIDATEENTEILETHKNRKCSGQKADSTSTQVLSSPGFWSAGNFCH</sequence>
<evidence type="ECO:0000256" key="1">
    <source>
        <dbReference type="SAM" id="Phobius"/>
    </source>
</evidence>